<dbReference type="RefSeq" id="WP_226586113.1">
    <property type="nucleotide sequence ID" value="NZ_BLAY01000086.1"/>
</dbReference>
<comment type="caution">
    <text evidence="1">The sequence shown here is derived from an EMBL/GenBank/DDBJ whole genome shotgun (WGS) entry which is preliminary data.</text>
</comment>
<dbReference type="SUPFAM" id="SSF53756">
    <property type="entry name" value="UDP-Glycosyltransferase/glycogen phosphorylase"/>
    <property type="match status" value="1"/>
</dbReference>
<keyword evidence="2" id="KW-1185">Reference proteome</keyword>
<evidence type="ECO:0008006" key="3">
    <source>
        <dbReference type="Google" id="ProtNLM"/>
    </source>
</evidence>
<dbReference type="EMBL" id="BLAY01000086">
    <property type="protein sequence ID" value="GET40272.1"/>
    <property type="molecule type" value="Genomic_DNA"/>
</dbReference>
<dbReference type="Proteomes" id="UP001050975">
    <property type="component" value="Unassembled WGS sequence"/>
</dbReference>
<reference evidence="1" key="1">
    <citation type="submission" date="2019-10" db="EMBL/GenBank/DDBJ databases">
        <title>Draft genome sequece of Microseira wollei NIES-4236.</title>
        <authorList>
            <person name="Yamaguchi H."/>
            <person name="Suzuki S."/>
            <person name="Kawachi M."/>
        </authorList>
    </citation>
    <scope>NUCLEOTIDE SEQUENCE</scope>
    <source>
        <strain evidence="1">NIES-4236</strain>
    </source>
</reference>
<evidence type="ECO:0000313" key="2">
    <source>
        <dbReference type="Proteomes" id="UP001050975"/>
    </source>
</evidence>
<gene>
    <name evidence="1" type="ORF">MiSe_50810</name>
</gene>
<organism evidence="1 2">
    <name type="scientific">Microseira wollei NIES-4236</name>
    <dbReference type="NCBI Taxonomy" id="2530354"/>
    <lineage>
        <taxon>Bacteria</taxon>
        <taxon>Bacillati</taxon>
        <taxon>Cyanobacteriota</taxon>
        <taxon>Cyanophyceae</taxon>
        <taxon>Oscillatoriophycideae</taxon>
        <taxon>Aerosakkonematales</taxon>
        <taxon>Aerosakkonemataceae</taxon>
        <taxon>Microseira</taxon>
    </lineage>
</organism>
<sequence>MKLGKIITITGRVHPHTCGVGDYSVNLAAYCQNQLGVTIDIVVEQGCQESDNPVKVFSTVESWYKLGLQQLLEWLKSENVETVILQYTPWLYSDKGYNLALLDFWQQCHKSFETLLIVHETYFWFLKYPGTWMVGLLQQYVLRSLLHSSHHVFCASELYLHRLKRFSNSKSKIHYLPIPSNIPFQPLSSSQKQSVRQKLGIAPEQLVITLFGCGESILPNWISALDLYLNSNYSIIWLLLGNAQSLRTLKNPAIRPGYLAPIELSHYLQISNLMLMPHRFGISAKRTSLMSALEHGIPVIGTDGMLTDSFLRQLPSVFLAPENSYPAFEKQVLNSLTQLPDLDNLTKVTQNYYDSNLSWSVVTKTLLPYLQP</sequence>
<dbReference type="Gene3D" id="3.40.50.2000">
    <property type="entry name" value="Glycogen Phosphorylase B"/>
    <property type="match status" value="2"/>
</dbReference>
<name>A0AAV3XL75_9CYAN</name>
<dbReference type="AlphaFoldDB" id="A0AAV3XL75"/>
<proteinExistence type="predicted"/>
<evidence type="ECO:0000313" key="1">
    <source>
        <dbReference type="EMBL" id="GET40272.1"/>
    </source>
</evidence>
<protein>
    <recommendedName>
        <fullName evidence="3">Glycosyltransferase</fullName>
    </recommendedName>
</protein>
<accession>A0AAV3XL75</accession>